<reference evidence="1" key="1">
    <citation type="submission" date="2024-05" db="EMBL/GenBank/DDBJ databases">
        <title>Isolation and characterization of the novel Burkholderia jumbo bacteriophage Surprise13.</title>
        <authorList>
            <person name="Supina B.S.I."/>
            <person name="Dennis J."/>
        </authorList>
    </citation>
    <scope>NUCLEOTIDE SEQUENCE</scope>
</reference>
<accession>A0AAU7PFX9</accession>
<proteinExistence type="predicted"/>
<sequence length="105" mass="12320">MKKIVTGVLFAFLVACATPPKKTEPDKTQEYITHQNRVMVDMCDQENMPRYPRRPTIDKQKLQTLSVEDGSLDSYIQDYIDRLNKYIDILANVILKTRQRVEQCR</sequence>
<name>A0AAU7PFX9_9VIRU</name>
<organism evidence="1">
    <name type="scientific">Burkholderia phage vB_BgluM-SURPRISE13</name>
    <dbReference type="NCBI Taxonomy" id="3159457"/>
    <lineage>
        <taxon>Viruses</taxon>
    </lineage>
</organism>
<evidence type="ECO:0000313" key="1">
    <source>
        <dbReference type="EMBL" id="XBS47732.1"/>
    </source>
</evidence>
<dbReference type="PROSITE" id="PS51257">
    <property type="entry name" value="PROKAR_LIPOPROTEIN"/>
    <property type="match status" value="1"/>
</dbReference>
<dbReference type="EMBL" id="PP856017">
    <property type="protein sequence ID" value="XBS47732.1"/>
    <property type="molecule type" value="Genomic_DNA"/>
</dbReference>
<protein>
    <recommendedName>
        <fullName evidence="2">O-spanin</fullName>
    </recommendedName>
</protein>
<evidence type="ECO:0008006" key="2">
    <source>
        <dbReference type="Google" id="ProtNLM"/>
    </source>
</evidence>
<gene>
    <name evidence="1" type="ORF">SURPRISE13_058</name>
</gene>